<gene>
    <name evidence="1" type="ORF">BCD95_005010</name>
</gene>
<sequence>MYETLLRLYKIGKLTEAGLTNAVAKGWLAEDEKADIIDSISATSTAS</sequence>
<comment type="caution">
    <text evidence="1">The sequence shown here is derived from an EMBL/GenBank/DDBJ whole genome shotgun (WGS) entry which is preliminary data.</text>
</comment>
<organism evidence="1 2">
    <name type="scientific">Clostridium beijerinckii</name>
    <name type="common">Clostridium MP</name>
    <dbReference type="NCBI Taxonomy" id="1520"/>
    <lineage>
        <taxon>Bacteria</taxon>
        <taxon>Bacillati</taxon>
        <taxon>Bacillota</taxon>
        <taxon>Clostridia</taxon>
        <taxon>Eubacteriales</taxon>
        <taxon>Clostridiaceae</taxon>
        <taxon>Clostridium</taxon>
    </lineage>
</organism>
<proteinExistence type="predicted"/>
<evidence type="ECO:0008006" key="3">
    <source>
        <dbReference type="Google" id="ProtNLM"/>
    </source>
</evidence>
<evidence type="ECO:0000313" key="1">
    <source>
        <dbReference type="EMBL" id="NSB16751.1"/>
    </source>
</evidence>
<dbReference type="RefSeq" id="WP_143755335.1">
    <property type="nucleotide sequence ID" value="NZ_JABTDW010000001.1"/>
</dbReference>
<dbReference type="EMBL" id="JABTDW010000001">
    <property type="protein sequence ID" value="NSB16751.1"/>
    <property type="molecule type" value="Genomic_DNA"/>
</dbReference>
<dbReference type="AlphaFoldDB" id="A0AAE5H976"/>
<dbReference type="Proteomes" id="UP000822184">
    <property type="component" value="Unassembled WGS sequence"/>
</dbReference>
<reference evidence="1" key="1">
    <citation type="submission" date="2020-06" db="EMBL/GenBank/DDBJ databases">
        <title>Genomic insights into acetone-butanol-ethanol (ABE) fermentation by sequencing solventogenic clostridia strains.</title>
        <authorList>
            <person name="Brown S."/>
        </authorList>
    </citation>
    <scope>NUCLEOTIDE SEQUENCE</scope>
    <source>
        <strain evidence="1">DJ123</strain>
    </source>
</reference>
<accession>A0AAE5H976</accession>
<evidence type="ECO:0000313" key="2">
    <source>
        <dbReference type="Proteomes" id="UP000822184"/>
    </source>
</evidence>
<protein>
    <recommendedName>
        <fullName evidence="3">XkdX family protein</fullName>
    </recommendedName>
</protein>
<name>A0AAE5H976_CLOBE</name>